<name>A0A2W5TQ39_9BACT</name>
<dbReference type="Gene3D" id="3.40.50.620">
    <property type="entry name" value="HUPs"/>
    <property type="match status" value="1"/>
</dbReference>
<dbReference type="InterPro" id="IPR014729">
    <property type="entry name" value="Rossmann-like_a/b/a_fold"/>
</dbReference>
<dbReference type="PANTHER" id="PTHR43591">
    <property type="entry name" value="METHYLTRANSFERASE"/>
    <property type="match status" value="1"/>
</dbReference>
<evidence type="ECO:0000259" key="1">
    <source>
        <dbReference type="Pfam" id="PF13649"/>
    </source>
</evidence>
<dbReference type="InterPro" id="IPR029063">
    <property type="entry name" value="SAM-dependent_MTases_sf"/>
</dbReference>
<organism evidence="2 3">
    <name type="scientific">Archangium gephyra</name>
    <dbReference type="NCBI Taxonomy" id="48"/>
    <lineage>
        <taxon>Bacteria</taxon>
        <taxon>Pseudomonadati</taxon>
        <taxon>Myxococcota</taxon>
        <taxon>Myxococcia</taxon>
        <taxon>Myxococcales</taxon>
        <taxon>Cystobacterineae</taxon>
        <taxon>Archangiaceae</taxon>
        <taxon>Archangium</taxon>
    </lineage>
</organism>
<dbReference type="Gene3D" id="3.40.50.150">
    <property type="entry name" value="Vaccinia Virus protein VP39"/>
    <property type="match status" value="1"/>
</dbReference>
<evidence type="ECO:0000313" key="3">
    <source>
        <dbReference type="Proteomes" id="UP000249061"/>
    </source>
</evidence>
<dbReference type="EMBL" id="QFQP01000009">
    <property type="protein sequence ID" value="PZR13495.1"/>
    <property type="molecule type" value="Genomic_DNA"/>
</dbReference>
<proteinExistence type="predicted"/>
<accession>A0A2W5TQ39</accession>
<feature type="domain" description="Methyltransferase" evidence="1">
    <location>
        <begin position="215"/>
        <end position="316"/>
    </location>
</feature>
<reference evidence="2 3" key="1">
    <citation type="submission" date="2017-08" db="EMBL/GenBank/DDBJ databases">
        <title>Infants hospitalized years apart are colonized by the same room-sourced microbial strains.</title>
        <authorList>
            <person name="Brooks B."/>
            <person name="Olm M.R."/>
            <person name="Firek B.A."/>
            <person name="Baker R."/>
            <person name="Thomas B.C."/>
            <person name="Morowitz M.J."/>
            <person name="Banfield J.F."/>
        </authorList>
    </citation>
    <scope>NUCLEOTIDE SEQUENCE [LARGE SCALE GENOMIC DNA]</scope>
    <source>
        <strain evidence="2">S2_003_000_R2_14</strain>
    </source>
</reference>
<dbReference type="AlphaFoldDB" id="A0A2W5TQ39"/>
<dbReference type="InterPro" id="IPR041698">
    <property type="entry name" value="Methyltransf_25"/>
</dbReference>
<gene>
    <name evidence="2" type="ORF">DI536_12100</name>
</gene>
<dbReference type="Proteomes" id="UP000249061">
    <property type="component" value="Unassembled WGS sequence"/>
</dbReference>
<protein>
    <recommendedName>
        <fullName evidence="1">Methyltransferase domain-containing protein</fullName>
    </recommendedName>
</protein>
<evidence type="ECO:0000313" key="2">
    <source>
        <dbReference type="EMBL" id="PZR13495.1"/>
    </source>
</evidence>
<sequence>MHALLLGRFHAVTRTQSDWLASLAQAPVEKIVCVITSANQSSSRRNPLDVETREAMLAPALARSGKPFELVRIDDIPDSTLWVEHVLAQVEGQSGIKLVPGNTLLFSANRDVDALFRERGFTIVNQEVKGLTPHELVQRIVDGKAWVEQASVETRAVYERAEVAAKVRDIFRQSLLNDDGEFGHFRDFLSYGAQMDASLVQKLEDLVGWVKPGCIVDKGCGTGRLLVELSRLFPSSQLVGVDLSREFLRLCDENTYASEDVALVFGNIIERNVPPGSATTVIYSSVMHEVHSYSNYQRSEIDRALRNCFEELRPGGRVLIRDGVSPEPATWQLHFSNAATNDIFERFAREFCHGRGAKFERLGPDRVQLSSHDANEFLCKKDYLKNWHIEVHEEFGPLTLNQWNDVLERTGFEPLHTAQYANEWIVKHRYQGAVQVFDAQGNPLAWPATNMVVVGEKP</sequence>
<dbReference type="CDD" id="cd02440">
    <property type="entry name" value="AdoMet_MTases"/>
    <property type="match status" value="1"/>
</dbReference>
<comment type="caution">
    <text evidence="2">The sequence shown here is derived from an EMBL/GenBank/DDBJ whole genome shotgun (WGS) entry which is preliminary data.</text>
</comment>
<dbReference type="SUPFAM" id="SSF53335">
    <property type="entry name" value="S-adenosyl-L-methionine-dependent methyltransferases"/>
    <property type="match status" value="1"/>
</dbReference>
<dbReference type="Pfam" id="PF13649">
    <property type="entry name" value="Methyltransf_25"/>
    <property type="match status" value="1"/>
</dbReference>